<dbReference type="GO" id="GO:0009086">
    <property type="term" value="P:methionine biosynthetic process"/>
    <property type="evidence" value="ECO:0007669"/>
    <property type="project" value="TreeGrafter"/>
</dbReference>
<dbReference type="GO" id="GO:0005829">
    <property type="term" value="C:cytosol"/>
    <property type="evidence" value="ECO:0007669"/>
    <property type="project" value="TreeGrafter"/>
</dbReference>
<feature type="region of interest" description="Disordered" evidence="7">
    <location>
        <begin position="1"/>
        <end position="24"/>
    </location>
</feature>
<comment type="similarity">
    <text evidence="3">Belongs to the methylenetetrahydrofolate reductase family.</text>
</comment>
<dbReference type="EMBL" id="HBGU01083264">
    <property type="protein sequence ID" value="CAD9550940.1"/>
    <property type="molecule type" value="Transcribed_RNA"/>
</dbReference>
<dbReference type="UniPathway" id="UPA00193"/>
<dbReference type="AlphaFoldDB" id="A0A7S2JL28"/>
<evidence type="ECO:0000256" key="2">
    <source>
        <dbReference type="ARBA" id="ARBA00004777"/>
    </source>
</evidence>
<sequence length="196" mass="20747">MGIHDVLVTGSPPNTPPPASGSGKFASATELVSFVKERMGDAMRVAVCGYPRGSRGERGEYAADLAEVGRQVLAGAERVVCLPCFDAETHWSFVADARAARISCPIAPGLLPIYSAAEFRHVCRALAVDPPAWLEAKLRAAAGTKEVAALGESLLVQQLEALNSSRACTPHIYTLNSEAILQPLALAGYKPLKHRA</sequence>
<proteinExistence type="inferred from homology"/>
<accession>A0A7S2JL28</accession>
<comment type="cofactor">
    <cofactor evidence="1">
        <name>FAD</name>
        <dbReference type="ChEBI" id="CHEBI:57692"/>
    </cofactor>
</comment>
<comment type="pathway">
    <text evidence="2">One-carbon metabolism; tetrahydrofolate interconversion.</text>
</comment>
<evidence type="ECO:0000313" key="8">
    <source>
        <dbReference type="EMBL" id="CAD9550940.1"/>
    </source>
</evidence>
<reference evidence="8" key="1">
    <citation type="submission" date="2021-01" db="EMBL/GenBank/DDBJ databases">
        <authorList>
            <person name="Corre E."/>
            <person name="Pelletier E."/>
            <person name="Niang G."/>
            <person name="Scheremetjew M."/>
            <person name="Finn R."/>
            <person name="Kale V."/>
            <person name="Holt S."/>
            <person name="Cochrane G."/>
            <person name="Meng A."/>
            <person name="Brown T."/>
            <person name="Cohen L."/>
        </authorList>
    </citation>
    <scope>NUCLEOTIDE SEQUENCE</scope>
    <source>
        <strain evidence="8">UTEX LB 985</strain>
    </source>
</reference>
<dbReference type="InterPro" id="IPR029041">
    <property type="entry name" value="FAD-linked_oxidoreductase-like"/>
</dbReference>
<dbReference type="PANTHER" id="PTHR45754">
    <property type="entry name" value="METHYLENETETRAHYDROFOLATE REDUCTASE"/>
    <property type="match status" value="1"/>
</dbReference>
<dbReference type="Pfam" id="PF02219">
    <property type="entry name" value="MTHFR"/>
    <property type="match status" value="1"/>
</dbReference>
<name>A0A7S2JL28_9EUKA</name>
<dbReference type="PANTHER" id="PTHR45754:SF3">
    <property type="entry name" value="METHYLENETETRAHYDROFOLATE REDUCTASE (NADPH)"/>
    <property type="match status" value="1"/>
</dbReference>
<dbReference type="GO" id="GO:0004489">
    <property type="term" value="F:methylenetetrahydrofolate reductase [NAD(P)H] activity"/>
    <property type="evidence" value="ECO:0007669"/>
    <property type="project" value="InterPro"/>
</dbReference>
<evidence type="ECO:0000256" key="6">
    <source>
        <dbReference type="ARBA" id="ARBA00023002"/>
    </source>
</evidence>
<keyword evidence="6" id="KW-0560">Oxidoreductase</keyword>
<evidence type="ECO:0000256" key="5">
    <source>
        <dbReference type="ARBA" id="ARBA00022827"/>
    </source>
</evidence>
<evidence type="ECO:0000256" key="4">
    <source>
        <dbReference type="ARBA" id="ARBA00022630"/>
    </source>
</evidence>
<dbReference type="Gene3D" id="3.20.20.220">
    <property type="match status" value="1"/>
</dbReference>
<gene>
    <name evidence="8" type="ORF">CBRE1094_LOCUS45471</name>
</gene>
<dbReference type="GO" id="GO:0071949">
    <property type="term" value="F:FAD binding"/>
    <property type="evidence" value="ECO:0007669"/>
    <property type="project" value="TreeGrafter"/>
</dbReference>
<dbReference type="SUPFAM" id="SSF51730">
    <property type="entry name" value="FAD-linked oxidoreductase"/>
    <property type="match status" value="1"/>
</dbReference>
<protein>
    <recommendedName>
        <fullName evidence="9">Methylenetetrahydrofolate reductase (NAD(P)H)</fullName>
    </recommendedName>
</protein>
<keyword evidence="4" id="KW-0285">Flavoprotein</keyword>
<keyword evidence="5" id="KW-0274">FAD</keyword>
<evidence type="ECO:0000256" key="1">
    <source>
        <dbReference type="ARBA" id="ARBA00001974"/>
    </source>
</evidence>
<dbReference type="InterPro" id="IPR003171">
    <property type="entry name" value="Mehydrof_redctse-like"/>
</dbReference>
<evidence type="ECO:0008006" key="9">
    <source>
        <dbReference type="Google" id="ProtNLM"/>
    </source>
</evidence>
<dbReference type="GO" id="GO:0035999">
    <property type="term" value="P:tetrahydrofolate interconversion"/>
    <property type="evidence" value="ECO:0007669"/>
    <property type="project" value="UniProtKB-UniPathway"/>
</dbReference>
<evidence type="ECO:0000256" key="3">
    <source>
        <dbReference type="ARBA" id="ARBA00006743"/>
    </source>
</evidence>
<organism evidence="8">
    <name type="scientific">Haptolina brevifila</name>
    <dbReference type="NCBI Taxonomy" id="156173"/>
    <lineage>
        <taxon>Eukaryota</taxon>
        <taxon>Haptista</taxon>
        <taxon>Haptophyta</taxon>
        <taxon>Prymnesiophyceae</taxon>
        <taxon>Prymnesiales</taxon>
        <taxon>Prymnesiaceae</taxon>
        <taxon>Haptolina</taxon>
    </lineage>
</organism>
<evidence type="ECO:0000256" key="7">
    <source>
        <dbReference type="SAM" id="MobiDB-lite"/>
    </source>
</evidence>